<organism evidence="1 2">
    <name type="scientific">Zalaria obscura</name>
    <dbReference type="NCBI Taxonomy" id="2024903"/>
    <lineage>
        <taxon>Eukaryota</taxon>
        <taxon>Fungi</taxon>
        <taxon>Dikarya</taxon>
        <taxon>Ascomycota</taxon>
        <taxon>Pezizomycotina</taxon>
        <taxon>Dothideomycetes</taxon>
        <taxon>Dothideomycetidae</taxon>
        <taxon>Dothideales</taxon>
        <taxon>Zalariaceae</taxon>
        <taxon>Zalaria</taxon>
    </lineage>
</organism>
<proteinExistence type="predicted"/>
<protein>
    <submittedName>
        <fullName evidence="1">Uncharacterized protein</fullName>
    </submittedName>
</protein>
<sequence length="110" mass="11372">MKNLPPSSSWLWQQFTAMASPFPHTLSHSPPHPSSQPSSPASPPRPLPPTLHRTNPATSLLGSPASTPSTKPAKRAASAMKPCVSALPSLSTSSSPRCSSNPSLRAAAAL</sequence>
<gene>
    <name evidence="1" type="ORF">M8818_003492</name>
</gene>
<evidence type="ECO:0000313" key="1">
    <source>
        <dbReference type="EMBL" id="KAK8210324.1"/>
    </source>
</evidence>
<dbReference type="Proteomes" id="UP001320706">
    <property type="component" value="Unassembled WGS sequence"/>
</dbReference>
<dbReference type="EMBL" id="JAMKPW020000015">
    <property type="protein sequence ID" value="KAK8210324.1"/>
    <property type="molecule type" value="Genomic_DNA"/>
</dbReference>
<evidence type="ECO:0000313" key="2">
    <source>
        <dbReference type="Proteomes" id="UP001320706"/>
    </source>
</evidence>
<keyword evidence="2" id="KW-1185">Reference proteome</keyword>
<reference evidence="1" key="1">
    <citation type="submission" date="2024-02" db="EMBL/GenBank/DDBJ databases">
        <title>Metagenome Assembled Genome of Zalaria obscura JY119.</title>
        <authorList>
            <person name="Vighnesh L."/>
            <person name="Jagadeeshwari U."/>
            <person name="Venkata Ramana C."/>
            <person name="Sasikala C."/>
        </authorList>
    </citation>
    <scope>NUCLEOTIDE SEQUENCE</scope>
    <source>
        <strain evidence="1">JY119</strain>
    </source>
</reference>
<comment type="caution">
    <text evidence="1">The sequence shown here is derived from an EMBL/GenBank/DDBJ whole genome shotgun (WGS) entry which is preliminary data.</text>
</comment>
<accession>A0ACC3SF08</accession>
<name>A0ACC3SF08_9PEZI</name>